<sequence length="224" mass="24376">MLSWTAIGAGCASAAAILYDITIARHRQPMAIMTAVWPITALYSGPLGVLGYARLGRTTPKDAPSEQTSSEAHGSSSRWRSGILSASHCGAGCTLGDIIGGWLIFATGWTLFGERLFAEYVVEFVLAWSLGIAFQYFSIAPMRPDMPARRALANAIKADTLSIVAFQVGMYAWMALVTKVFFHEPLPINGPEFWFMMQIGLLLGILTTYPVNLWLVHAGIKEAM</sequence>
<comment type="caution">
    <text evidence="3">The sequence shown here is derived from an EMBL/GenBank/DDBJ whole genome shotgun (WGS) entry which is preliminary data.</text>
</comment>
<keyword evidence="4" id="KW-1185">Reference proteome</keyword>
<evidence type="ECO:0000259" key="2">
    <source>
        <dbReference type="Pfam" id="PF14342"/>
    </source>
</evidence>
<proteinExistence type="predicted"/>
<name>A0A2S5ZUY8_9NOCA</name>
<feature type="domain" description="DUF4396" evidence="2">
    <location>
        <begin position="79"/>
        <end position="221"/>
    </location>
</feature>
<keyword evidence="1" id="KW-1133">Transmembrane helix</keyword>
<feature type="transmembrane region" description="Helical" evidence="1">
    <location>
        <begin position="30"/>
        <end position="53"/>
    </location>
</feature>
<dbReference type="InterPro" id="IPR025509">
    <property type="entry name" value="DUF4396"/>
</dbReference>
<dbReference type="Pfam" id="PF14342">
    <property type="entry name" value="DUF4396"/>
    <property type="match status" value="1"/>
</dbReference>
<dbReference type="EMBL" id="PSZD01000052">
    <property type="protein sequence ID" value="PPJ18812.1"/>
    <property type="molecule type" value="Genomic_DNA"/>
</dbReference>
<feature type="transmembrane region" description="Helical" evidence="1">
    <location>
        <begin position="117"/>
        <end position="139"/>
    </location>
</feature>
<dbReference type="Proteomes" id="UP000238356">
    <property type="component" value="Unassembled WGS sequence"/>
</dbReference>
<evidence type="ECO:0000313" key="3">
    <source>
        <dbReference type="EMBL" id="PPJ18812.1"/>
    </source>
</evidence>
<keyword evidence="1" id="KW-0812">Transmembrane</keyword>
<reference evidence="3 4" key="1">
    <citation type="submission" date="2018-02" db="EMBL/GenBank/DDBJ databases">
        <title>8 Nocardia nova and 1 Nocardia cyriacigeorgica strain used for evolution to TMP-SMX.</title>
        <authorList>
            <person name="Mehta H."/>
            <person name="Weng J."/>
            <person name="Shamoo Y."/>
        </authorList>
    </citation>
    <scope>NUCLEOTIDE SEQUENCE [LARGE SCALE GENOMIC DNA]</scope>
    <source>
        <strain evidence="3 4">BAA2227</strain>
    </source>
</reference>
<gene>
    <name evidence="3" type="ORF">C5F51_36070</name>
</gene>
<evidence type="ECO:0000256" key="1">
    <source>
        <dbReference type="SAM" id="Phobius"/>
    </source>
</evidence>
<feature type="transmembrane region" description="Helical" evidence="1">
    <location>
        <begin position="160"/>
        <end position="182"/>
    </location>
</feature>
<keyword evidence="1" id="KW-0472">Membrane</keyword>
<feature type="transmembrane region" description="Helical" evidence="1">
    <location>
        <begin position="83"/>
        <end position="105"/>
    </location>
</feature>
<dbReference type="AlphaFoldDB" id="A0A2S5ZUY8"/>
<organism evidence="3 4">
    <name type="scientific">Nocardia nova</name>
    <dbReference type="NCBI Taxonomy" id="37330"/>
    <lineage>
        <taxon>Bacteria</taxon>
        <taxon>Bacillati</taxon>
        <taxon>Actinomycetota</taxon>
        <taxon>Actinomycetes</taxon>
        <taxon>Mycobacteriales</taxon>
        <taxon>Nocardiaceae</taxon>
        <taxon>Nocardia</taxon>
    </lineage>
</organism>
<accession>A0A2S5ZUY8</accession>
<feature type="transmembrane region" description="Helical" evidence="1">
    <location>
        <begin position="194"/>
        <end position="216"/>
    </location>
</feature>
<evidence type="ECO:0000313" key="4">
    <source>
        <dbReference type="Proteomes" id="UP000238356"/>
    </source>
</evidence>
<protein>
    <recommendedName>
        <fullName evidence="2">DUF4396 domain-containing protein</fullName>
    </recommendedName>
</protein>